<sequence length="225" mass="25189">MSSNHEVEAAWAVVRVTPLIALEVKVHLVFINARLQTSITHSGGVRLVSHWTQLMPVLALVLGLQILLKGCFSLLRFFNLVLNASSLFSHLVVFLPQLCYPSLIFVSLTLQLIELASIPRGLQCLTVQNACYLCQFLLEFVFLLLNLRSEHLNHPISLNLFTSILLIEIGQIFQLIIQGEDDSLAFLIVAFVSFFNHLRALSDVLLISIEGYDSIAIRCLFASEL</sequence>
<keyword evidence="3" id="KW-1185">Reference proteome</keyword>
<comment type="caution">
    <text evidence="2">The sequence shown here is derived from an EMBL/GenBank/DDBJ whole genome shotgun (WGS) entry which is preliminary data.</text>
</comment>
<evidence type="ECO:0000256" key="1">
    <source>
        <dbReference type="SAM" id="Phobius"/>
    </source>
</evidence>
<reference evidence="2" key="1">
    <citation type="submission" date="2019-06" db="EMBL/GenBank/DDBJ databases">
        <authorList>
            <person name="Zheng W."/>
        </authorList>
    </citation>
    <scope>NUCLEOTIDE SEQUENCE</scope>
    <source>
        <strain evidence="2">QDHG01</strain>
    </source>
</reference>
<accession>A0A8J8T5L5</accession>
<feature type="transmembrane region" description="Helical" evidence="1">
    <location>
        <begin position="87"/>
        <end position="113"/>
    </location>
</feature>
<feature type="transmembrane region" description="Helical" evidence="1">
    <location>
        <begin position="157"/>
        <end position="177"/>
    </location>
</feature>
<evidence type="ECO:0000313" key="2">
    <source>
        <dbReference type="EMBL" id="TNV83149.1"/>
    </source>
</evidence>
<organism evidence="2 3">
    <name type="scientific">Halteria grandinella</name>
    <dbReference type="NCBI Taxonomy" id="5974"/>
    <lineage>
        <taxon>Eukaryota</taxon>
        <taxon>Sar</taxon>
        <taxon>Alveolata</taxon>
        <taxon>Ciliophora</taxon>
        <taxon>Intramacronucleata</taxon>
        <taxon>Spirotrichea</taxon>
        <taxon>Stichotrichia</taxon>
        <taxon>Sporadotrichida</taxon>
        <taxon>Halteriidae</taxon>
        <taxon>Halteria</taxon>
    </lineage>
</organism>
<keyword evidence="1" id="KW-1133">Transmembrane helix</keyword>
<feature type="transmembrane region" description="Helical" evidence="1">
    <location>
        <begin position="54"/>
        <end position="75"/>
    </location>
</feature>
<name>A0A8J8T5L5_HALGN</name>
<evidence type="ECO:0000313" key="3">
    <source>
        <dbReference type="Proteomes" id="UP000785679"/>
    </source>
</evidence>
<dbReference type="EMBL" id="RRYP01004118">
    <property type="protein sequence ID" value="TNV83149.1"/>
    <property type="molecule type" value="Genomic_DNA"/>
</dbReference>
<gene>
    <name evidence="2" type="ORF">FGO68_gene17443</name>
</gene>
<feature type="transmembrane region" description="Helical" evidence="1">
    <location>
        <begin position="125"/>
        <end position="145"/>
    </location>
</feature>
<dbReference type="AlphaFoldDB" id="A0A8J8T5L5"/>
<proteinExistence type="predicted"/>
<keyword evidence="1" id="KW-0812">Transmembrane</keyword>
<keyword evidence="1" id="KW-0472">Membrane</keyword>
<protein>
    <submittedName>
        <fullName evidence="2">Uncharacterized protein</fullName>
    </submittedName>
</protein>
<dbReference type="Proteomes" id="UP000785679">
    <property type="component" value="Unassembled WGS sequence"/>
</dbReference>